<evidence type="ECO:0000313" key="1">
    <source>
        <dbReference type="EMBL" id="KKM16828.1"/>
    </source>
</evidence>
<gene>
    <name evidence="1" type="ORF">LCGC14_1681880</name>
</gene>
<dbReference type="EMBL" id="LAZR01014590">
    <property type="protein sequence ID" value="KKM16828.1"/>
    <property type="molecule type" value="Genomic_DNA"/>
</dbReference>
<sequence length="297" mass="32076">MSTSIDQAFITSFEAKVHEVFQRKGAYLKDSVRLKDNVVGATAVFQKVGKGTATTKSRHGTIVPMNQEHTAPSVTLQDFYAGDWVDKLDEAKININDRDVIASGGAQALGRKVDDQITTVLDTTTQAAIALTLTNKGNVLASLLELVEAVWANDVPNDGQVFAVMTPRLWSQAMTLDQFNRSEYVGADGMAFKQGPQIGVAAWKSWMNIKWKMQTGLPGATTATAKSWVWHMMAIGYAIARSAGNVAGRESVSADITWHGDRAAHFVNNMMSGNAVMIDDTGVIESSFDDTAAIVTS</sequence>
<accession>A0A0F9K3V2</accession>
<organism evidence="1">
    <name type="scientific">marine sediment metagenome</name>
    <dbReference type="NCBI Taxonomy" id="412755"/>
    <lineage>
        <taxon>unclassified sequences</taxon>
        <taxon>metagenomes</taxon>
        <taxon>ecological metagenomes</taxon>
    </lineage>
</organism>
<reference evidence="1" key="1">
    <citation type="journal article" date="2015" name="Nature">
        <title>Complex archaea that bridge the gap between prokaryotes and eukaryotes.</title>
        <authorList>
            <person name="Spang A."/>
            <person name="Saw J.H."/>
            <person name="Jorgensen S.L."/>
            <person name="Zaremba-Niedzwiedzka K."/>
            <person name="Martijn J."/>
            <person name="Lind A.E."/>
            <person name="van Eijk R."/>
            <person name="Schleper C."/>
            <person name="Guy L."/>
            <person name="Ettema T.J."/>
        </authorList>
    </citation>
    <scope>NUCLEOTIDE SEQUENCE</scope>
</reference>
<comment type="caution">
    <text evidence="1">The sequence shown here is derived from an EMBL/GenBank/DDBJ whole genome shotgun (WGS) entry which is preliminary data.</text>
</comment>
<dbReference type="Pfam" id="PF19821">
    <property type="entry name" value="Phage_capsid_2"/>
    <property type="match status" value="1"/>
</dbReference>
<name>A0A0F9K3V2_9ZZZZ</name>
<dbReference type="AlphaFoldDB" id="A0A0F9K3V2"/>
<proteinExistence type="predicted"/>
<protein>
    <recommendedName>
        <fullName evidence="2">Major capsid protein</fullName>
    </recommendedName>
</protein>
<dbReference type="InterPro" id="IPR045565">
    <property type="entry name" value="Phage_capsid_2"/>
</dbReference>
<evidence type="ECO:0008006" key="2">
    <source>
        <dbReference type="Google" id="ProtNLM"/>
    </source>
</evidence>